<dbReference type="SUPFAM" id="SSF52402">
    <property type="entry name" value="Adenine nucleotide alpha hydrolases-like"/>
    <property type="match status" value="1"/>
</dbReference>
<accession>A0ABT8TBY4</accession>
<evidence type="ECO:0000256" key="4">
    <source>
        <dbReference type="ARBA" id="ARBA00022679"/>
    </source>
</evidence>
<dbReference type="InterPro" id="IPR003720">
    <property type="entry name" value="tRNA_STrfase"/>
</dbReference>
<dbReference type="CDD" id="cd01712">
    <property type="entry name" value="PPase_ThiI"/>
    <property type="match status" value="1"/>
</dbReference>
<name>A0ABT8TBY4_9GAMM</name>
<comment type="pathway">
    <text evidence="9">Cofactor biosynthesis; thiamine diphosphate biosynthesis.</text>
</comment>
<evidence type="ECO:0000256" key="2">
    <source>
        <dbReference type="ARBA" id="ARBA00022490"/>
    </source>
</evidence>
<evidence type="ECO:0000256" key="3">
    <source>
        <dbReference type="ARBA" id="ARBA00022555"/>
    </source>
</evidence>
<dbReference type="InterPro" id="IPR004114">
    <property type="entry name" value="THUMP_dom"/>
</dbReference>
<dbReference type="Proteomes" id="UP001168380">
    <property type="component" value="Unassembled WGS sequence"/>
</dbReference>
<dbReference type="GO" id="GO:0140741">
    <property type="term" value="F:tRNA-uracil-4 sulfurtransferase activity"/>
    <property type="evidence" value="ECO:0007669"/>
    <property type="project" value="UniProtKB-EC"/>
</dbReference>
<dbReference type="InterPro" id="IPR020536">
    <property type="entry name" value="ThiI_AANH"/>
</dbReference>
<dbReference type="InterPro" id="IPR049962">
    <property type="entry name" value="THUMP_ThiI"/>
</dbReference>
<dbReference type="InterPro" id="IPR036873">
    <property type="entry name" value="Rhodanese-like_dom_sf"/>
</dbReference>
<dbReference type="InterPro" id="IPR049961">
    <property type="entry name" value="ThiI_N"/>
</dbReference>
<evidence type="ECO:0000256" key="6">
    <source>
        <dbReference type="ARBA" id="ARBA00022840"/>
    </source>
</evidence>
<evidence type="ECO:0000256" key="8">
    <source>
        <dbReference type="ARBA" id="ARBA00022977"/>
    </source>
</evidence>
<feature type="binding site" evidence="9">
    <location>
        <position position="273"/>
    </location>
    <ligand>
        <name>ATP</name>
        <dbReference type="ChEBI" id="CHEBI:30616"/>
    </ligand>
</feature>
<dbReference type="CDD" id="cd11716">
    <property type="entry name" value="THUMP_ThiI"/>
    <property type="match status" value="1"/>
</dbReference>
<keyword evidence="4 9" id="KW-0808">Transferase</keyword>
<proteinExistence type="inferred from homology"/>
<dbReference type="Gene3D" id="3.30.2130.30">
    <property type="match status" value="1"/>
</dbReference>
<dbReference type="NCBIfam" id="TIGR00342">
    <property type="entry name" value="tRNA uracil 4-sulfurtransferase ThiI"/>
    <property type="match status" value="1"/>
</dbReference>
<comment type="subcellular location">
    <subcellularLocation>
        <location evidence="1 9">Cytoplasm</location>
    </subcellularLocation>
</comment>
<dbReference type="HAMAP" id="MF_00021">
    <property type="entry name" value="ThiI"/>
    <property type="match status" value="1"/>
</dbReference>
<dbReference type="NCBIfam" id="TIGR04271">
    <property type="entry name" value="ThiI_C_thiazole"/>
    <property type="match status" value="1"/>
</dbReference>
<feature type="binding site" evidence="9">
    <location>
        <position position="304"/>
    </location>
    <ligand>
        <name>ATP</name>
        <dbReference type="ChEBI" id="CHEBI:30616"/>
    </ligand>
</feature>
<sequence length="489" mass="54246">MHFIVKVFPEIIIKSPPVRKRFIKQLRDNLRLLVAEIGPGIKVDRDWEKVEVWADDGDLEPQEAARREARVAEVLAHTPGIGSFLRVLEFPLGDLQQIFEDTLSCWRGKLAGKTFCVRVKRNGTHEFGSNDVERYVGGGLAQHTDNAGVELRKPDVTVRLEIKGERLFVVSSQTPGLGGFPLGSQESVLSLISGGFDSTVSTYLTMKRGIRTHFCFFNLGGRQHELGVKEVAYFLWHKYGASHPVKFITVPFEGVVSEILQHVDNAYMGVVLKRMMLRAASQVAETLKLPALVTGESVAQVSSQTLPNLSVIDRVTDTLVLRPLITMDKGEIIDISRVIGTETFAASMPEYCGVISVRPTTRARMDKVQVAEEKFDFAVLEQAVSEYRVADVRELAESVDASVELTVVNQLPPGAVVIDIRHPDEESLKPLALADAPVLKIPFYTLNKALAQLDIDKSYFLYCDKGIMSQLHASHLADDGHTNIGVYRP</sequence>
<dbReference type="SUPFAM" id="SSF52821">
    <property type="entry name" value="Rhodanese/Cell cycle control phosphatase"/>
    <property type="match status" value="1"/>
</dbReference>
<keyword evidence="3 9" id="KW-0820">tRNA-binding</keyword>
<keyword evidence="7 9" id="KW-0694">RNA-binding</keyword>
<keyword evidence="5 9" id="KW-0547">Nucleotide-binding</keyword>
<dbReference type="Pfam" id="PF02568">
    <property type="entry name" value="ThiI"/>
    <property type="match status" value="1"/>
</dbReference>
<protein>
    <recommendedName>
        <fullName evidence="9">Probable tRNA sulfurtransferase</fullName>
        <ecNumber evidence="9">2.8.1.4</ecNumber>
    </recommendedName>
    <alternativeName>
        <fullName evidence="9">Sulfur carrier protein ThiS sulfurtransferase</fullName>
    </alternativeName>
    <alternativeName>
        <fullName evidence="9">Thiamine biosynthesis protein ThiI</fullName>
    </alternativeName>
    <alternativeName>
        <fullName evidence="9">tRNA 4-thiouridine synthase</fullName>
    </alternativeName>
</protein>
<dbReference type="PROSITE" id="PS51165">
    <property type="entry name" value="THUMP"/>
    <property type="match status" value="1"/>
</dbReference>
<dbReference type="EC" id="2.8.1.4" evidence="9"/>
<evidence type="ECO:0000313" key="11">
    <source>
        <dbReference type="EMBL" id="MDO3380638.1"/>
    </source>
</evidence>
<comment type="catalytic activity">
    <reaction evidence="9">
        <text>[ThiS sulfur-carrier protein]-C-terminal Gly-Gly-AMP + S-sulfanyl-L-cysteinyl-[cysteine desulfurase] + AH2 = [ThiS sulfur-carrier protein]-C-terminal-Gly-aminoethanethioate + L-cysteinyl-[cysteine desulfurase] + A + AMP + 2 H(+)</text>
        <dbReference type="Rhea" id="RHEA:43340"/>
        <dbReference type="Rhea" id="RHEA-COMP:12157"/>
        <dbReference type="Rhea" id="RHEA-COMP:12158"/>
        <dbReference type="Rhea" id="RHEA-COMP:12910"/>
        <dbReference type="Rhea" id="RHEA-COMP:19908"/>
        <dbReference type="ChEBI" id="CHEBI:13193"/>
        <dbReference type="ChEBI" id="CHEBI:15378"/>
        <dbReference type="ChEBI" id="CHEBI:17499"/>
        <dbReference type="ChEBI" id="CHEBI:29950"/>
        <dbReference type="ChEBI" id="CHEBI:61963"/>
        <dbReference type="ChEBI" id="CHEBI:90618"/>
        <dbReference type="ChEBI" id="CHEBI:232372"/>
        <dbReference type="ChEBI" id="CHEBI:456215"/>
    </reaction>
</comment>
<dbReference type="EMBL" id="JAULRT010000027">
    <property type="protein sequence ID" value="MDO3380638.1"/>
    <property type="molecule type" value="Genomic_DNA"/>
</dbReference>
<dbReference type="InterPro" id="IPR026340">
    <property type="entry name" value="THII_Thiazole_biosynth_dom"/>
</dbReference>
<feature type="domain" description="THUMP" evidence="10">
    <location>
        <begin position="69"/>
        <end position="174"/>
    </location>
</feature>
<dbReference type="InterPro" id="IPR014729">
    <property type="entry name" value="Rossmann-like_a/b/a_fold"/>
</dbReference>
<evidence type="ECO:0000256" key="9">
    <source>
        <dbReference type="HAMAP-Rule" id="MF_00021"/>
    </source>
</evidence>
<keyword evidence="6 9" id="KW-0067">ATP-binding</keyword>
<dbReference type="Gene3D" id="3.40.50.620">
    <property type="entry name" value="HUPs"/>
    <property type="match status" value="1"/>
</dbReference>
<dbReference type="CDD" id="cd00158">
    <property type="entry name" value="RHOD"/>
    <property type="match status" value="1"/>
</dbReference>
<reference evidence="11" key="1">
    <citation type="submission" date="2023-07" db="EMBL/GenBank/DDBJ databases">
        <title>Gilvimarinus algae sp. nov., isolated from the surface of Kelp.</title>
        <authorList>
            <person name="Sun Y.Y."/>
            <person name="Gong Y."/>
            <person name="Du Z.J."/>
        </authorList>
    </citation>
    <scope>NUCLEOTIDE SEQUENCE</scope>
    <source>
        <strain evidence="11">SDUM040014</strain>
    </source>
</reference>
<dbReference type="RefSeq" id="WP_302710762.1">
    <property type="nucleotide sequence ID" value="NZ_JAULRT010000027.1"/>
</dbReference>
<comment type="similarity">
    <text evidence="9">Belongs to the ThiI family.</text>
</comment>
<gene>
    <name evidence="9 11" type="primary">thiI</name>
    <name evidence="11" type="ORF">QWI16_00550</name>
</gene>
<dbReference type="SMART" id="SM00981">
    <property type="entry name" value="THUMP"/>
    <property type="match status" value="1"/>
</dbReference>
<comment type="caution">
    <text evidence="11">The sequence shown here is derived from an EMBL/GenBank/DDBJ whole genome shotgun (WGS) entry which is preliminary data.</text>
</comment>
<comment type="function">
    <text evidence="9">Catalyzes the ATP-dependent transfer of a sulfur to tRNA to produce 4-thiouridine in position 8 of tRNAs, which functions as a near-UV photosensor. Also catalyzes the transfer of sulfur to the sulfur carrier protein ThiS, forming ThiS-thiocarboxylate. This is a step in the synthesis of thiazole, in the thiamine biosynthesis pathway. The sulfur is donated as persulfide by IscS.</text>
</comment>
<evidence type="ECO:0000256" key="5">
    <source>
        <dbReference type="ARBA" id="ARBA00022741"/>
    </source>
</evidence>
<evidence type="ECO:0000256" key="1">
    <source>
        <dbReference type="ARBA" id="ARBA00004496"/>
    </source>
</evidence>
<keyword evidence="12" id="KW-1185">Reference proteome</keyword>
<comment type="caution">
    <text evidence="9">Lacks conserved residue(s) required for the propagation of feature annotation.</text>
</comment>
<comment type="catalytic activity">
    <reaction evidence="9">
        <text>[ThiI sulfur-carrier protein]-S-sulfanyl-L-cysteine + a uridine in tRNA + 2 reduced [2Fe-2S]-[ferredoxin] + ATP + H(+) = [ThiI sulfur-carrier protein]-L-cysteine + a 4-thiouridine in tRNA + 2 oxidized [2Fe-2S]-[ferredoxin] + AMP + diphosphate</text>
        <dbReference type="Rhea" id="RHEA:24176"/>
        <dbReference type="Rhea" id="RHEA-COMP:10000"/>
        <dbReference type="Rhea" id="RHEA-COMP:10001"/>
        <dbReference type="Rhea" id="RHEA-COMP:13337"/>
        <dbReference type="Rhea" id="RHEA-COMP:13338"/>
        <dbReference type="Rhea" id="RHEA-COMP:13339"/>
        <dbReference type="Rhea" id="RHEA-COMP:13340"/>
        <dbReference type="ChEBI" id="CHEBI:15378"/>
        <dbReference type="ChEBI" id="CHEBI:29950"/>
        <dbReference type="ChEBI" id="CHEBI:30616"/>
        <dbReference type="ChEBI" id="CHEBI:33019"/>
        <dbReference type="ChEBI" id="CHEBI:33737"/>
        <dbReference type="ChEBI" id="CHEBI:33738"/>
        <dbReference type="ChEBI" id="CHEBI:61963"/>
        <dbReference type="ChEBI" id="CHEBI:65315"/>
        <dbReference type="ChEBI" id="CHEBI:136798"/>
        <dbReference type="ChEBI" id="CHEBI:456215"/>
        <dbReference type="EC" id="2.8.1.4"/>
    </reaction>
</comment>
<dbReference type="Pfam" id="PF02926">
    <property type="entry name" value="THUMP"/>
    <property type="match status" value="1"/>
</dbReference>
<dbReference type="PANTHER" id="PTHR43209">
    <property type="entry name" value="TRNA SULFURTRANSFERASE"/>
    <property type="match status" value="1"/>
</dbReference>
<keyword evidence="8 9" id="KW-0784">Thiamine biosynthesis</keyword>
<evidence type="ECO:0000259" key="10">
    <source>
        <dbReference type="PROSITE" id="PS51165"/>
    </source>
</evidence>
<dbReference type="Gene3D" id="3.40.250.10">
    <property type="entry name" value="Rhodanese-like domain"/>
    <property type="match status" value="1"/>
</dbReference>
<evidence type="ECO:0000256" key="7">
    <source>
        <dbReference type="ARBA" id="ARBA00022884"/>
    </source>
</evidence>
<dbReference type="SUPFAM" id="SSF143437">
    <property type="entry name" value="THUMP domain-like"/>
    <property type="match status" value="1"/>
</dbReference>
<feature type="binding site" evidence="9">
    <location>
        <position position="295"/>
    </location>
    <ligand>
        <name>ATP</name>
        <dbReference type="ChEBI" id="CHEBI:30616"/>
    </ligand>
</feature>
<feature type="binding site" evidence="9">
    <location>
        <begin position="191"/>
        <end position="192"/>
    </location>
    <ligand>
        <name>ATP</name>
        <dbReference type="ChEBI" id="CHEBI:30616"/>
    </ligand>
</feature>
<dbReference type="PANTHER" id="PTHR43209:SF1">
    <property type="entry name" value="TRNA SULFURTRANSFERASE"/>
    <property type="match status" value="1"/>
</dbReference>
<organism evidence="11 12">
    <name type="scientific">Gilvimarinus algae</name>
    <dbReference type="NCBI Taxonomy" id="3058037"/>
    <lineage>
        <taxon>Bacteria</taxon>
        <taxon>Pseudomonadati</taxon>
        <taxon>Pseudomonadota</taxon>
        <taxon>Gammaproteobacteria</taxon>
        <taxon>Cellvibrionales</taxon>
        <taxon>Cellvibrionaceae</taxon>
        <taxon>Gilvimarinus</taxon>
    </lineage>
</organism>
<keyword evidence="2 9" id="KW-0963">Cytoplasm</keyword>
<dbReference type="InterPro" id="IPR050102">
    <property type="entry name" value="tRNA_sulfurtransferase_ThiI"/>
</dbReference>
<evidence type="ECO:0000313" key="12">
    <source>
        <dbReference type="Proteomes" id="UP001168380"/>
    </source>
</evidence>